<dbReference type="GO" id="GO:0005737">
    <property type="term" value="C:cytoplasm"/>
    <property type="evidence" value="ECO:0007669"/>
    <property type="project" value="UniProtKB-ARBA"/>
</dbReference>
<dbReference type="Gene3D" id="1.10.10.650">
    <property type="entry name" value="RuvA domain 2-like"/>
    <property type="match status" value="1"/>
</dbReference>
<dbReference type="InterPro" id="IPR010994">
    <property type="entry name" value="RuvA_2-like"/>
</dbReference>
<accession>C7RH14</accession>
<dbReference type="InterPro" id="IPR032639">
    <property type="entry name" value="Tex_YqgF"/>
</dbReference>
<dbReference type="Proteomes" id="UP000002294">
    <property type="component" value="Chromosome"/>
</dbReference>
<organism evidence="2 3">
    <name type="scientific">Anaerococcus prevotii (strain ATCC 9321 / DSM 20548 / JCM 6508 / NCTC 11806 / PC1)</name>
    <name type="common">Peptostreptococcus prevotii</name>
    <name type="synonym">Peptococcus prevotii</name>
    <dbReference type="NCBI Taxonomy" id="525919"/>
    <lineage>
        <taxon>Bacteria</taxon>
        <taxon>Bacillati</taxon>
        <taxon>Bacillota</taxon>
        <taxon>Tissierellia</taxon>
        <taxon>Tissierellales</taxon>
        <taxon>Peptoniphilaceae</taxon>
        <taxon>Anaerococcus</taxon>
    </lineage>
</organism>
<dbReference type="PANTHER" id="PTHR10724:SF10">
    <property type="entry name" value="S1 RNA-BINDING DOMAIN-CONTAINING PROTEIN 1"/>
    <property type="match status" value="1"/>
</dbReference>
<dbReference type="PROSITE" id="PS50126">
    <property type="entry name" value="S1"/>
    <property type="match status" value="1"/>
</dbReference>
<dbReference type="Gene3D" id="3.30.420.140">
    <property type="entry name" value="YqgF/RNase H-like domain"/>
    <property type="match status" value="1"/>
</dbReference>
<dbReference type="STRING" id="525919.Apre_0747"/>
<dbReference type="Pfam" id="PF17674">
    <property type="entry name" value="HHH_9"/>
    <property type="match status" value="1"/>
</dbReference>
<protein>
    <submittedName>
        <fullName evidence="2">RNA binding S1 domain protein</fullName>
    </submittedName>
</protein>
<sequence length="699" mass="78689">MNITEILSKQLEISEKGIEAVTKLLDEGSTVAFIARYRKEATGNLTDVEIREIEKNLNKYRNIEKRQEEIINSIESQGKLTEELKEEILSTNTLTILEDIYAPYKSKRKTRADIAREFGLDKLLDFLFTKAENEGEALDEASKYLVEGLESEEEALDRALDILAEDISNSIPARNIIRRDGFLRAKLTCSLKEDEAGLYENYYDFSKKLRDMKSFQTLAINRGEKEKALTVKLEFTDEYNKKLIADLFREDKDFNPYQESLLVKTVNDAYKRLMLPSITTEMRNFLTESAEDESISVFGKNLKPYLLQRPIKGQAVIGLDPGFRTGCKVAVVDQFGKYLDSTVIYPVEPHKKEKEAIATLKRLVKKYDVSLIALGNATASRETELVVNKLIQEVDGLSYAIVNEAGASVYSASTLGEEEFPDLDVTIRGAISMARRLQDPMAELVKIEPKHIGIGQYQHDLDGKKLDEELSKVVEDAVNEVGVSINNASYKLLSYVSGLNANLAKRIEEDFKEGKIVYRKDLKSVKGLGDKTYKLCAGFLRFPDSPELLDNTAVHPESYKIAKKLEGEDLDSINLESLAEKLEVGVPTLEDIISELKKPGRDPRDDNPEVLTRKEVMGIDDLKEGMILKGKVRNITDFGAFVDIGVGIDGLVHVSKISNKFIKNPNEVLTNSQVVEVKVIEIDRKKERIGLSMKDIGEK</sequence>
<dbReference type="Pfam" id="PF16921">
    <property type="entry name" value="Tex_YqgF"/>
    <property type="match status" value="1"/>
</dbReference>
<dbReference type="InterPro" id="IPR050437">
    <property type="entry name" value="Ribos_protein_bS1-like"/>
</dbReference>
<dbReference type="Pfam" id="PF12836">
    <property type="entry name" value="HHH_3"/>
    <property type="match status" value="1"/>
</dbReference>
<dbReference type="FunFam" id="2.40.50.140:FF:000051">
    <property type="entry name" value="RNA-binding transcriptional accessory protein"/>
    <property type="match status" value="1"/>
</dbReference>
<dbReference type="FunFam" id="1.10.10.650:FF:000001">
    <property type="entry name" value="S1 RNA-binding domain 1"/>
    <property type="match status" value="1"/>
</dbReference>
<feature type="domain" description="S1 motif" evidence="1">
    <location>
        <begin position="625"/>
        <end position="694"/>
    </location>
</feature>
<dbReference type="InterPro" id="IPR023319">
    <property type="entry name" value="Tex-like_HTH_dom_sf"/>
</dbReference>
<dbReference type="InterPro" id="IPR003029">
    <property type="entry name" value="S1_domain"/>
</dbReference>
<dbReference type="InterPro" id="IPR012340">
    <property type="entry name" value="NA-bd_OB-fold"/>
</dbReference>
<dbReference type="RefSeq" id="WP_015777678.1">
    <property type="nucleotide sequence ID" value="NC_013171.1"/>
</dbReference>
<dbReference type="InterPro" id="IPR012337">
    <property type="entry name" value="RNaseH-like_sf"/>
</dbReference>
<dbReference type="EMBL" id="CP001708">
    <property type="protein sequence ID" value="ACV28775.1"/>
    <property type="molecule type" value="Genomic_DNA"/>
</dbReference>
<evidence type="ECO:0000259" key="1">
    <source>
        <dbReference type="PROSITE" id="PS50126"/>
    </source>
</evidence>
<dbReference type="InterPro" id="IPR018974">
    <property type="entry name" value="Tex-like_N"/>
</dbReference>
<dbReference type="Pfam" id="PF22706">
    <property type="entry name" value="Tex_central_region"/>
    <property type="match status" value="1"/>
</dbReference>
<dbReference type="SUPFAM" id="SSF50249">
    <property type="entry name" value="Nucleic acid-binding proteins"/>
    <property type="match status" value="1"/>
</dbReference>
<dbReference type="SUPFAM" id="SSF53098">
    <property type="entry name" value="Ribonuclease H-like"/>
    <property type="match status" value="1"/>
</dbReference>
<dbReference type="InterPro" id="IPR006641">
    <property type="entry name" value="YqgF/RNaseH-like_dom"/>
</dbReference>
<dbReference type="GO" id="GO:0006412">
    <property type="term" value="P:translation"/>
    <property type="evidence" value="ECO:0007669"/>
    <property type="project" value="TreeGrafter"/>
</dbReference>
<dbReference type="Gene3D" id="1.10.3500.10">
    <property type="entry name" value="Tex N-terminal region-like"/>
    <property type="match status" value="1"/>
</dbReference>
<dbReference type="CDD" id="cd05685">
    <property type="entry name" value="S1_Tex"/>
    <property type="match status" value="1"/>
</dbReference>
<dbReference type="InterPro" id="IPR044146">
    <property type="entry name" value="S1_Tex"/>
</dbReference>
<dbReference type="InterPro" id="IPR023323">
    <property type="entry name" value="Tex-like_dom_sf"/>
</dbReference>
<dbReference type="KEGG" id="apr:Apre_0747"/>
<dbReference type="FunFam" id="3.30.420.140:FF:000001">
    <property type="entry name" value="RNA-binding transcriptional accessory protein"/>
    <property type="match status" value="1"/>
</dbReference>
<dbReference type="InterPro" id="IPR041692">
    <property type="entry name" value="HHH_9"/>
</dbReference>
<dbReference type="SUPFAM" id="SSF47781">
    <property type="entry name" value="RuvA domain 2-like"/>
    <property type="match status" value="2"/>
</dbReference>
<dbReference type="HOGENOM" id="CLU_009833_0_2_9"/>
<gene>
    <name evidence="2" type="ordered locus">Apre_0747</name>
</gene>
<dbReference type="AlphaFoldDB" id="C7RH14"/>
<dbReference type="GO" id="GO:0006139">
    <property type="term" value="P:nucleobase-containing compound metabolic process"/>
    <property type="evidence" value="ECO:0007669"/>
    <property type="project" value="InterPro"/>
</dbReference>
<dbReference type="SUPFAM" id="SSF158832">
    <property type="entry name" value="Tex N-terminal region-like"/>
    <property type="match status" value="1"/>
</dbReference>
<dbReference type="PANTHER" id="PTHR10724">
    <property type="entry name" value="30S RIBOSOMAL PROTEIN S1"/>
    <property type="match status" value="1"/>
</dbReference>
<dbReference type="SMART" id="SM00316">
    <property type="entry name" value="S1"/>
    <property type="match status" value="1"/>
</dbReference>
<evidence type="ECO:0000313" key="2">
    <source>
        <dbReference type="EMBL" id="ACV28775.1"/>
    </source>
</evidence>
<dbReference type="OrthoDB" id="9804714at2"/>
<dbReference type="Gene3D" id="2.40.50.140">
    <property type="entry name" value="Nucleic acid-binding proteins"/>
    <property type="match status" value="1"/>
</dbReference>
<dbReference type="Pfam" id="PF00575">
    <property type="entry name" value="S1"/>
    <property type="match status" value="1"/>
</dbReference>
<evidence type="ECO:0000313" key="3">
    <source>
        <dbReference type="Proteomes" id="UP000002294"/>
    </source>
</evidence>
<dbReference type="SMART" id="SM00732">
    <property type="entry name" value="YqgFc"/>
    <property type="match status" value="1"/>
</dbReference>
<dbReference type="Pfam" id="PF09371">
    <property type="entry name" value="Tex_N"/>
    <property type="match status" value="1"/>
</dbReference>
<dbReference type="GO" id="GO:0003729">
    <property type="term" value="F:mRNA binding"/>
    <property type="evidence" value="ECO:0007669"/>
    <property type="project" value="UniProtKB-ARBA"/>
</dbReference>
<dbReference type="GO" id="GO:0003735">
    <property type="term" value="F:structural constituent of ribosome"/>
    <property type="evidence" value="ECO:0007669"/>
    <property type="project" value="TreeGrafter"/>
</dbReference>
<dbReference type="InterPro" id="IPR037027">
    <property type="entry name" value="YqgF/RNaseH-like_dom_sf"/>
</dbReference>
<dbReference type="InterPro" id="IPR055179">
    <property type="entry name" value="Tex-like_central_region"/>
</dbReference>
<dbReference type="Gene3D" id="1.10.150.310">
    <property type="entry name" value="Tex RuvX-like domain-like"/>
    <property type="match status" value="1"/>
</dbReference>
<keyword evidence="3" id="KW-1185">Reference proteome</keyword>
<name>C7RH14_ANAPD</name>
<reference evidence="2 3" key="1">
    <citation type="journal article" date="2009" name="Stand. Genomic Sci.">
        <title>Complete genome sequence of Anaerococcus prevotii type strain (PC1).</title>
        <authorList>
            <person name="Labutti K."/>
            <person name="Pukall R."/>
            <person name="Steenblock K."/>
            <person name="Glavina Del Rio T."/>
            <person name="Tice H."/>
            <person name="Copeland A."/>
            <person name="Cheng J.F."/>
            <person name="Lucas S."/>
            <person name="Chen F."/>
            <person name="Nolan M."/>
            <person name="Bruce D."/>
            <person name="Goodwin L."/>
            <person name="Pitluck S."/>
            <person name="Ivanova N."/>
            <person name="Mavromatis K."/>
            <person name="Ovchinnikova G."/>
            <person name="Pati A."/>
            <person name="Chen A."/>
            <person name="Palaniappan K."/>
            <person name="Land M."/>
            <person name="Hauser L."/>
            <person name="Chang Y.J."/>
            <person name="Jeffries C.D."/>
            <person name="Chain P."/>
            <person name="Saunders E."/>
            <person name="Brettin T."/>
            <person name="Detter J.C."/>
            <person name="Han C."/>
            <person name="Goker M."/>
            <person name="Bristow J."/>
            <person name="Eisen J.A."/>
            <person name="Markowitz V."/>
            <person name="Hugenholtz P."/>
            <person name="Kyrpides N.C."/>
            <person name="Klenk H.P."/>
            <person name="Lapidus A."/>
        </authorList>
    </citation>
    <scope>NUCLEOTIDE SEQUENCE [LARGE SCALE GENOMIC DNA]</scope>
    <source>
        <strain evidence="3">ATCC 9321 / DSM 20548 / JCM 6508 / NCTC 11806 / PC1</strain>
    </source>
</reference>
<proteinExistence type="predicted"/>
<dbReference type="eggNOG" id="COG2183">
    <property type="taxonomic scope" value="Bacteria"/>
</dbReference>